<gene>
    <name evidence="1" type="ORF">EJC50_29885</name>
</gene>
<dbReference type="EMBL" id="CP034437">
    <property type="protein sequence ID" value="AZN43432.1"/>
    <property type="molecule type" value="Genomic_DNA"/>
</dbReference>
<dbReference type="KEGG" id="palb:EJC50_29885"/>
<evidence type="ECO:0008006" key="3">
    <source>
        <dbReference type="Google" id="ProtNLM"/>
    </source>
</evidence>
<keyword evidence="2" id="KW-1185">Reference proteome</keyword>
<proteinExistence type="predicted"/>
<dbReference type="RefSeq" id="WP_126019947.1">
    <property type="nucleotide sequence ID" value="NZ_CP034437.1"/>
</dbReference>
<dbReference type="Proteomes" id="UP000272528">
    <property type="component" value="Chromosome"/>
</dbReference>
<organism evidence="1 2">
    <name type="scientific">Paenibacillus albus</name>
    <dbReference type="NCBI Taxonomy" id="2495582"/>
    <lineage>
        <taxon>Bacteria</taxon>
        <taxon>Bacillati</taxon>
        <taxon>Bacillota</taxon>
        <taxon>Bacilli</taxon>
        <taxon>Bacillales</taxon>
        <taxon>Paenibacillaceae</taxon>
        <taxon>Paenibacillus</taxon>
    </lineage>
</organism>
<sequence length="159" mass="16793">MSLSVLDMKVSVPSPGQGQGVPIPEGFITTMPADDKYTIAEGYFQADVGLYSDLLPPSNRIVLTAMLGVLGTGGSGQIIVKLFKSLDSTSIGVEIANTRIGFESGAEAYYTIELQMADFNTTSNFNAYNLTAELEPIEETSASVIGPISLVGVFYGPVL</sequence>
<name>A0A3Q8X975_9BACL</name>
<evidence type="ECO:0000313" key="2">
    <source>
        <dbReference type="Proteomes" id="UP000272528"/>
    </source>
</evidence>
<protein>
    <recommendedName>
        <fullName evidence="3">Exosporium protein C</fullName>
    </recommendedName>
</protein>
<dbReference type="AlphaFoldDB" id="A0A3Q8X975"/>
<dbReference type="OrthoDB" id="2595336at2"/>
<accession>A0A3Q8X975</accession>
<evidence type="ECO:0000313" key="1">
    <source>
        <dbReference type="EMBL" id="AZN43432.1"/>
    </source>
</evidence>
<reference evidence="2" key="1">
    <citation type="submission" date="2018-12" db="EMBL/GenBank/DDBJ databases">
        <title>Genome sequence of Peanibacillus sp.</title>
        <authorList>
            <person name="Subramani G."/>
            <person name="Srinivasan S."/>
            <person name="Kim M.K."/>
        </authorList>
    </citation>
    <scope>NUCLEOTIDE SEQUENCE [LARGE SCALE GENOMIC DNA]</scope>
    <source>
        <strain evidence="2">18JY67-1</strain>
    </source>
</reference>